<reference evidence="1 2" key="1">
    <citation type="submission" date="2019-03" db="EMBL/GenBank/DDBJ databases">
        <title>Genomic Encyclopedia of Type Strains, Phase IV (KMG-IV): sequencing the most valuable type-strain genomes for metagenomic binning, comparative biology and taxonomic classification.</title>
        <authorList>
            <person name="Goeker M."/>
        </authorList>
    </citation>
    <scope>NUCLEOTIDE SEQUENCE [LARGE SCALE GENOMIC DNA]</scope>
    <source>
        <strain evidence="1 2">DSM 15505</strain>
    </source>
</reference>
<name>A0A4R7K1F4_9GAMM</name>
<proteinExistence type="predicted"/>
<keyword evidence="2" id="KW-1185">Reference proteome</keyword>
<dbReference type="OrthoDB" id="6371694at2"/>
<gene>
    <name evidence="1" type="ORF">DES49_0284</name>
</gene>
<dbReference type="AlphaFoldDB" id="A0A4R7K1F4"/>
<evidence type="ECO:0000313" key="1">
    <source>
        <dbReference type="EMBL" id="TDT44184.1"/>
    </source>
</evidence>
<dbReference type="Proteomes" id="UP000295830">
    <property type="component" value="Unassembled WGS sequence"/>
</dbReference>
<protein>
    <submittedName>
        <fullName evidence="1">Uncharacterized protein</fullName>
    </submittedName>
</protein>
<organism evidence="1 2">
    <name type="scientific">Halospina denitrificans</name>
    <dbReference type="NCBI Taxonomy" id="332522"/>
    <lineage>
        <taxon>Bacteria</taxon>
        <taxon>Pseudomonadati</taxon>
        <taxon>Pseudomonadota</taxon>
        <taxon>Gammaproteobacteria</taxon>
        <taxon>Halospina</taxon>
    </lineage>
</organism>
<evidence type="ECO:0000313" key="2">
    <source>
        <dbReference type="Proteomes" id="UP000295830"/>
    </source>
</evidence>
<accession>A0A4R7K1F4</accession>
<dbReference type="RefSeq" id="WP_133734593.1">
    <property type="nucleotide sequence ID" value="NZ_SOAX01000001.1"/>
</dbReference>
<dbReference type="EMBL" id="SOAX01000001">
    <property type="protein sequence ID" value="TDT44184.1"/>
    <property type="molecule type" value="Genomic_DNA"/>
</dbReference>
<sequence length="183" mass="20348">MTDLMHDAITIAQASILGEYDVPPTAVVLANDNNVQLVLGGFQDESDATSWQDALRAIREELDAPAVMLYFSAWTTIQRDGEDHSLDTLIVQVGTPGCLFFRAYEQIRNPGQGVVTELRELTQLREEADPETDTPMQPSLGNVFAPATESFRESSTYLDLIDSVSEKLDEKSMFADEVRTHLH</sequence>
<comment type="caution">
    <text evidence="1">The sequence shown here is derived from an EMBL/GenBank/DDBJ whole genome shotgun (WGS) entry which is preliminary data.</text>
</comment>